<organism evidence="1 2">
    <name type="scientific">Paeniglutamicibacter antarcticus</name>
    <dbReference type="NCBI Taxonomy" id="494023"/>
    <lineage>
        <taxon>Bacteria</taxon>
        <taxon>Bacillati</taxon>
        <taxon>Actinomycetota</taxon>
        <taxon>Actinomycetes</taxon>
        <taxon>Micrococcales</taxon>
        <taxon>Micrococcaceae</taxon>
        <taxon>Paeniglutamicibacter</taxon>
    </lineage>
</organism>
<proteinExistence type="predicted"/>
<reference evidence="2" key="1">
    <citation type="journal article" date="2019" name="Int. J. Syst. Evol. Microbiol.">
        <title>The Global Catalogue of Microorganisms (GCM) 10K type strain sequencing project: providing services to taxonomists for standard genome sequencing and annotation.</title>
        <authorList>
            <consortium name="The Broad Institute Genomics Platform"/>
            <consortium name="The Broad Institute Genome Sequencing Center for Infectious Disease"/>
            <person name="Wu L."/>
            <person name="Ma J."/>
        </authorList>
    </citation>
    <scope>NUCLEOTIDE SEQUENCE [LARGE SCALE GENOMIC DNA]</scope>
    <source>
        <strain evidence="2">JCM 18952</strain>
    </source>
</reference>
<protein>
    <recommendedName>
        <fullName evidence="3">Transposase</fullName>
    </recommendedName>
</protein>
<accession>A0ABP9TJB3</accession>
<evidence type="ECO:0000313" key="2">
    <source>
        <dbReference type="Proteomes" id="UP001501257"/>
    </source>
</evidence>
<keyword evidence="2" id="KW-1185">Reference proteome</keyword>
<comment type="caution">
    <text evidence="1">The sequence shown here is derived from an EMBL/GenBank/DDBJ whole genome shotgun (WGS) entry which is preliminary data.</text>
</comment>
<gene>
    <name evidence="1" type="ORF">GCM10025778_04280</name>
</gene>
<dbReference type="EMBL" id="BAABLK010000007">
    <property type="protein sequence ID" value="GAA5225898.1"/>
    <property type="molecule type" value="Genomic_DNA"/>
</dbReference>
<dbReference type="Proteomes" id="UP001501257">
    <property type="component" value="Unassembled WGS sequence"/>
</dbReference>
<name>A0ABP9TJB3_9MICC</name>
<sequence length="84" mass="9767">MIKSPAAIKSPENTTNPRITAHHPCYRCPDPWTHDAKTCDYVEKRRAEGKTDKEIRRCVKRYLARRVFRILATSTRAKRVQEAA</sequence>
<evidence type="ECO:0008006" key="3">
    <source>
        <dbReference type="Google" id="ProtNLM"/>
    </source>
</evidence>
<evidence type="ECO:0000313" key="1">
    <source>
        <dbReference type="EMBL" id="GAA5225898.1"/>
    </source>
</evidence>